<dbReference type="PANTHER" id="PTHR43280">
    <property type="entry name" value="ARAC-FAMILY TRANSCRIPTIONAL REGULATOR"/>
    <property type="match status" value="1"/>
</dbReference>
<dbReference type="PROSITE" id="PS00041">
    <property type="entry name" value="HTH_ARAC_FAMILY_1"/>
    <property type="match status" value="1"/>
</dbReference>
<proteinExistence type="predicted"/>
<evidence type="ECO:0000256" key="1">
    <source>
        <dbReference type="ARBA" id="ARBA00023015"/>
    </source>
</evidence>
<dbReference type="InterPro" id="IPR009057">
    <property type="entry name" value="Homeodomain-like_sf"/>
</dbReference>
<dbReference type="KEGG" id="ppsc:EHS13_22120"/>
<dbReference type="InterPro" id="IPR003313">
    <property type="entry name" value="AraC-bd"/>
</dbReference>
<dbReference type="AlphaFoldDB" id="A0A6B8RPS9"/>
<dbReference type="SUPFAM" id="SSF51215">
    <property type="entry name" value="Regulatory protein AraC"/>
    <property type="match status" value="1"/>
</dbReference>
<keyword evidence="6" id="KW-1185">Reference proteome</keyword>
<keyword evidence="3" id="KW-0804">Transcription</keyword>
<dbReference type="Pfam" id="PF12833">
    <property type="entry name" value="HTH_18"/>
    <property type="match status" value="1"/>
</dbReference>
<evidence type="ECO:0000313" key="6">
    <source>
        <dbReference type="Proteomes" id="UP000426246"/>
    </source>
</evidence>
<dbReference type="InterPro" id="IPR018062">
    <property type="entry name" value="HTH_AraC-typ_CS"/>
</dbReference>
<dbReference type="GO" id="GO:0043565">
    <property type="term" value="F:sequence-specific DNA binding"/>
    <property type="evidence" value="ECO:0007669"/>
    <property type="project" value="InterPro"/>
</dbReference>
<dbReference type="RefSeq" id="WP_155702489.1">
    <property type="nucleotide sequence ID" value="NZ_CP034235.1"/>
</dbReference>
<dbReference type="Proteomes" id="UP000426246">
    <property type="component" value="Chromosome"/>
</dbReference>
<dbReference type="OrthoDB" id="2573719at2"/>
<feature type="domain" description="HTH araC/xylS-type" evidence="4">
    <location>
        <begin position="183"/>
        <end position="281"/>
    </location>
</feature>
<sequence>MTIELLPLRTNFSNGHQSGLPFTVYTVGSENQTPIARVDGFSANQLIITLSGKGIFRFSGAKEWKLLSPLSMLYIPASIPHEYFPDGEEPWQVAFISFTGKSDSTAAWGFGGVPELLALQDSSRLIGLISDIWGLSGLDNDIWSTTELLLVFLTELRKQSSSNREAVEINSGRPLSYKESIVITAATFLQDHMERGLTIAELSERFGYSQRQLTRLFRQVLGATPIEYLKRIRMQTAAALLESREDMMITQIALRIGMEPIYFTRMFKSMYGIPPSQYRNQQARISYQ</sequence>
<evidence type="ECO:0000313" key="5">
    <source>
        <dbReference type="EMBL" id="QGQ97386.1"/>
    </source>
</evidence>
<dbReference type="InterPro" id="IPR018060">
    <property type="entry name" value="HTH_AraC"/>
</dbReference>
<evidence type="ECO:0000256" key="3">
    <source>
        <dbReference type="ARBA" id="ARBA00023163"/>
    </source>
</evidence>
<gene>
    <name evidence="5" type="ORF">EHS13_22120</name>
</gene>
<dbReference type="Gene3D" id="1.10.10.60">
    <property type="entry name" value="Homeodomain-like"/>
    <property type="match status" value="2"/>
</dbReference>
<name>A0A6B8RPS9_9BACL</name>
<keyword evidence="2" id="KW-0238">DNA-binding</keyword>
<dbReference type="PROSITE" id="PS01124">
    <property type="entry name" value="HTH_ARAC_FAMILY_2"/>
    <property type="match status" value="1"/>
</dbReference>
<keyword evidence="1" id="KW-0805">Transcription regulation</keyword>
<organism evidence="5 6">
    <name type="scientific">Paenibacillus psychroresistens</name>
    <dbReference type="NCBI Taxonomy" id="1778678"/>
    <lineage>
        <taxon>Bacteria</taxon>
        <taxon>Bacillati</taxon>
        <taxon>Bacillota</taxon>
        <taxon>Bacilli</taxon>
        <taxon>Bacillales</taxon>
        <taxon>Paenibacillaceae</taxon>
        <taxon>Paenibacillus</taxon>
    </lineage>
</organism>
<dbReference type="EMBL" id="CP034235">
    <property type="protein sequence ID" value="QGQ97386.1"/>
    <property type="molecule type" value="Genomic_DNA"/>
</dbReference>
<protein>
    <submittedName>
        <fullName evidence="5">AraC family transcriptional regulator</fullName>
    </submittedName>
</protein>
<dbReference type="Pfam" id="PF02311">
    <property type="entry name" value="AraC_binding"/>
    <property type="match status" value="1"/>
</dbReference>
<dbReference type="SUPFAM" id="SSF46689">
    <property type="entry name" value="Homeodomain-like"/>
    <property type="match status" value="2"/>
</dbReference>
<reference evidence="6" key="1">
    <citation type="submission" date="2018-11" db="EMBL/GenBank/DDBJ databases">
        <title>Complete genome sequence of Paenibacillus sp. ML311-T8.</title>
        <authorList>
            <person name="Nam Y.-D."/>
            <person name="Kang J."/>
            <person name="Chung W.-H."/>
            <person name="Park Y.S."/>
        </authorList>
    </citation>
    <scope>NUCLEOTIDE SEQUENCE [LARGE SCALE GENOMIC DNA]</scope>
    <source>
        <strain evidence="6">ML311-T8</strain>
    </source>
</reference>
<dbReference type="GO" id="GO:0003700">
    <property type="term" value="F:DNA-binding transcription factor activity"/>
    <property type="evidence" value="ECO:0007669"/>
    <property type="project" value="InterPro"/>
</dbReference>
<evidence type="ECO:0000259" key="4">
    <source>
        <dbReference type="PROSITE" id="PS01124"/>
    </source>
</evidence>
<evidence type="ECO:0000256" key="2">
    <source>
        <dbReference type="ARBA" id="ARBA00023125"/>
    </source>
</evidence>
<dbReference type="SMART" id="SM00342">
    <property type="entry name" value="HTH_ARAC"/>
    <property type="match status" value="1"/>
</dbReference>
<accession>A0A6B8RPS9</accession>
<dbReference type="InterPro" id="IPR037923">
    <property type="entry name" value="HTH-like"/>
</dbReference>
<dbReference type="PANTHER" id="PTHR43280:SF2">
    <property type="entry name" value="HTH-TYPE TRANSCRIPTIONAL REGULATOR EXSA"/>
    <property type="match status" value="1"/>
</dbReference>